<dbReference type="AlphaFoldDB" id="A0A1I7RK27"/>
<accession>A0A1I7RK27</accession>
<evidence type="ECO:0000313" key="2">
    <source>
        <dbReference type="WBParaSite" id="BXY_0105900.1"/>
    </source>
</evidence>
<proteinExistence type="predicted"/>
<name>A0A1I7RK27_BURXY</name>
<protein>
    <submittedName>
        <fullName evidence="2">Secreted protein</fullName>
    </submittedName>
</protein>
<dbReference type="Proteomes" id="UP000095284">
    <property type="component" value="Unplaced"/>
</dbReference>
<organism evidence="1 2">
    <name type="scientific">Bursaphelenchus xylophilus</name>
    <name type="common">Pinewood nematode worm</name>
    <name type="synonym">Aphelenchoides xylophilus</name>
    <dbReference type="NCBI Taxonomy" id="6326"/>
    <lineage>
        <taxon>Eukaryota</taxon>
        <taxon>Metazoa</taxon>
        <taxon>Ecdysozoa</taxon>
        <taxon>Nematoda</taxon>
        <taxon>Chromadorea</taxon>
        <taxon>Rhabditida</taxon>
        <taxon>Tylenchina</taxon>
        <taxon>Tylenchomorpha</taxon>
        <taxon>Aphelenchoidea</taxon>
        <taxon>Aphelenchoididae</taxon>
        <taxon>Bursaphelenchus</taxon>
    </lineage>
</organism>
<evidence type="ECO:0000313" key="1">
    <source>
        <dbReference type="Proteomes" id="UP000095284"/>
    </source>
</evidence>
<sequence>MRFPGQKGGRGQVLLSCFFTPKFAAAERFHGKVSVAPDLRPNAQRENRWGEMLRVHTEAKTYWAFSLFFLNSGLSQCVRLFTSKPGNVETRLVPRLEEHVRSVGNDGEDV</sequence>
<dbReference type="WBParaSite" id="BXY_0105900.1">
    <property type="protein sequence ID" value="BXY_0105900.1"/>
    <property type="gene ID" value="BXY_0105900"/>
</dbReference>
<reference evidence="2" key="1">
    <citation type="submission" date="2016-11" db="UniProtKB">
        <authorList>
            <consortium name="WormBaseParasite"/>
        </authorList>
    </citation>
    <scope>IDENTIFICATION</scope>
</reference>